<dbReference type="Gene3D" id="3.20.20.105">
    <property type="entry name" value="Queuine tRNA-ribosyltransferase-like"/>
    <property type="match status" value="1"/>
</dbReference>
<dbReference type="InterPro" id="IPR004803">
    <property type="entry name" value="TGT"/>
</dbReference>
<comment type="pathway">
    <text evidence="5">tRNA modification; tRNA-queuosine biosynthesis.</text>
</comment>
<evidence type="ECO:0000313" key="7">
    <source>
        <dbReference type="EMBL" id="RKX68094.1"/>
    </source>
</evidence>
<dbReference type="InterPro" id="IPR036511">
    <property type="entry name" value="TGT-like_sf"/>
</dbReference>
<gene>
    <name evidence="5" type="primary">tgt</name>
    <name evidence="7" type="ORF">DRP44_00460</name>
</gene>
<dbReference type="PANTHER" id="PTHR46499">
    <property type="entry name" value="QUEUINE TRNA-RIBOSYLTRANSFERASE"/>
    <property type="match status" value="1"/>
</dbReference>
<feature type="binding site" evidence="5">
    <location>
        <position position="309"/>
    </location>
    <ligand>
        <name>Zn(2+)</name>
        <dbReference type="ChEBI" id="CHEBI:29105"/>
    </ligand>
</feature>
<dbReference type="GO" id="GO:0046872">
    <property type="term" value="F:metal ion binding"/>
    <property type="evidence" value="ECO:0007669"/>
    <property type="project" value="UniProtKB-KW"/>
</dbReference>
<organism evidence="7 8">
    <name type="scientific">candidate division TA06 bacterium</name>
    <dbReference type="NCBI Taxonomy" id="2250710"/>
    <lineage>
        <taxon>Bacteria</taxon>
        <taxon>Bacteria division TA06</taxon>
    </lineage>
</organism>
<feature type="active site" description="Proton acceptor" evidence="5">
    <location>
        <position position="92"/>
    </location>
</feature>
<dbReference type="GO" id="GO:0005829">
    <property type="term" value="C:cytosol"/>
    <property type="evidence" value="ECO:0007669"/>
    <property type="project" value="TreeGrafter"/>
</dbReference>
<keyword evidence="3 5" id="KW-0819">tRNA processing</keyword>
<evidence type="ECO:0000256" key="2">
    <source>
        <dbReference type="ARBA" id="ARBA00022679"/>
    </source>
</evidence>
<dbReference type="NCBIfam" id="TIGR00449">
    <property type="entry name" value="tgt_general"/>
    <property type="match status" value="1"/>
</dbReference>
<keyword evidence="5" id="KW-0671">Queuosine biosynthesis</keyword>
<feature type="binding site" evidence="5">
    <location>
        <position position="194"/>
    </location>
    <ligand>
        <name>substrate</name>
    </ligand>
</feature>
<evidence type="ECO:0000259" key="6">
    <source>
        <dbReference type="Pfam" id="PF01702"/>
    </source>
</evidence>
<keyword evidence="5" id="KW-0479">Metal-binding</keyword>
<reference evidence="7 8" key="1">
    <citation type="submission" date="2018-06" db="EMBL/GenBank/DDBJ databases">
        <title>Extensive metabolic versatility and redundancy in microbially diverse, dynamic hydrothermal sediments.</title>
        <authorList>
            <person name="Dombrowski N."/>
            <person name="Teske A."/>
            <person name="Baker B.J."/>
        </authorList>
    </citation>
    <scope>NUCLEOTIDE SEQUENCE [LARGE SCALE GENOMIC DNA]</scope>
    <source>
        <strain evidence="7">B35_G9</strain>
    </source>
</reference>
<evidence type="ECO:0000256" key="3">
    <source>
        <dbReference type="ARBA" id="ARBA00022694"/>
    </source>
</evidence>
<dbReference type="InterPro" id="IPR002616">
    <property type="entry name" value="tRNA_ribo_trans-like"/>
</dbReference>
<keyword evidence="1 5" id="KW-0328">Glycosyltransferase</keyword>
<evidence type="ECO:0000256" key="1">
    <source>
        <dbReference type="ARBA" id="ARBA00022676"/>
    </source>
</evidence>
<dbReference type="UniPathway" id="UPA00392"/>
<dbReference type="FunFam" id="3.20.20.105:FF:000001">
    <property type="entry name" value="Queuine tRNA-ribosyltransferase"/>
    <property type="match status" value="1"/>
</dbReference>
<dbReference type="InterPro" id="IPR050076">
    <property type="entry name" value="ArchSynthase1/Queuine_TRR"/>
</dbReference>
<dbReference type="Proteomes" id="UP000282321">
    <property type="component" value="Unassembled WGS sequence"/>
</dbReference>
<feature type="region of interest" description="RNA binding; important for wobble base 34 recognition" evidence="5">
    <location>
        <begin position="276"/>
        <end position="280"/>
    </location>
</feature>
<feature type="binding site" evidence="5">
    <location>
        <position position="340"/>
    </location>
    <ligand>
        <name>Zn(2+)</name>
        <dbReference type="ChEBI" id="CHEBI:29105"/>
    </ligand>
</feature>
<dbReference type="GO" id="GO:0008479">
    <property type="term" value="F:tRNA-guanosine(34) queuine transglycosylase activity"/>
    <property type="evidence" value="ECO:0007669"/>
    <property type="project" value="UniProtKB-UniRule"/>
</dbReference>
<comment type="function">
    <text evidence="5">Catalyzes the base-exchange of a guanine (G) residue with the queuine precursor 7-aminomethyl-7-deazaguanine (PreQ1) at position 34 (anticodon wobble position) in tRNAs with GU(N) anticodons (tRNA-Asp, -Asn, -His and -Tyr). Catalysis occurs through a double-displacement mechanism. The nucleophile active site attacks the C1' of nucleotide 34 to detach the guanine base from the RNA, forming a covalent enzyme-RNA intermediate. The proton acceptor active site deprotonates the incoming PreQ1, allowing a nucleophilic attack on the C1' of the ribose to form the product. After dissociation, two additional enzymatic reactions on the tRNA convert PreQ1 to queuine (Q), resulting in the hypermodified nucleoside queuosine (7-(((4,5-cis-dihydroxy-2-cyclopenten-1-yl)amino)methyl)-7-deazaguanosine).</text>
</comment>
<evidence type="ECO:0000313" key="8">
    <source>
        <dbReference type="Proteomes" id="UP000282321"/>
    </source>
</evidence>
<dbReference type="HAMAP" id="MF_00168">
    <property type="entry name" value="Q_tRNA_Tgt"/>
    <property type="match status" value="1"/>
</dbReference>
<feature type="binding site" evidence="5">
    <location>
        <begin position="92"/>
        <end position="96"/>
    </location>
    <ligand>
        <name>substrate</name>
    </ligand>
</feature>
<proteinExistence type="inferred from homology"/>
<feature type="domain" description="tRNA-guanine(15) transglycosylase-like" evidence="6">
    <location>
        <begin position="13"/>
        <end position="372"/>
    </location>
</feature>
<comment type="catalytic activity">
    <reaction evidence="4 5">
        <text>7-aminomethyl-7-carbaguanine + guanosine(34) in tRNA = 7-aminomethyl-7-carbaguanosine(34) in tRNA + guanine</text>
        <dbReference type="Rhea" id="RHEA:24104"/>
        <dbReference type="Rhea" id="RHEA-COMP:10341"/>
        <dbReference type="Rhea" id="RHEA-COMP:10342"/>
        <dbReference type="ChEBI" id="CHEBI:16235"/>
        <dbReference type="ChEBI" id="CHEBI:58703"/>
        <dbReference type="ChEBI" id="CHEBI:74269"/>
        <dbReference type="ChEBI" id="CHEBI:82833"/>
        <dbReference type="EC" id="2.4.2.29"/>
    </reaction>
</comment>
<keyword evidence="2 5" id="KW-0808">Transferase</keyword>
<dbReference type="SUPFAM" id="SSF51713">
    <property type="entry name" value="tRNA-guanine transglycosylase"/>
    <property type="match status" value="1"/>
</dbReference>
<dbReference type="EMBL" id="QNBC01000003">
    <property type="protein sequence ID" value="RKX68094.1"/>
    <property type="molecule type" value="Genomic_DNA"/>
</dbReference>
<feature type="binding site" evidence="5">
    <location>
        <position position="146"/>
    </location>
    <ligand>
        <name>substrate</name>
    </ligand>
</feature>
<dbReference type="GO" id="GO:0008616">
    <property type="term" value="P:tRNA queuosine(34) biosynthetic process"/>
    <property type="evidence" value="ECO:0007669"/>
    <property type="project" value="UniProtKB-UniRule"/>
</dbReference>
<comment type="cofactor">
    <cofactor evidence="5">
        <name>Zn(2+)</name>
        <dbReference type="ChEBI" id="CHEBI:29105"/>
    </cofactor>
    <text evidence="5">Binds 1 zinc ion per subunit.</text>
</comment>
<evidence type="ECO:0000256" key="5">
    <source>
        <dbReference type="HAMAP-Rule" id="MF_00168"/>
    </source>
</evidence>
<protein>
    <recommendedName>
        <fullName evidence="5">Queuine tRNA-ribosyltransferase</fullName>
        <ecNumber evidence="5">2.4.2.29</ecNumber>
    </recommendedName>
    <alternativeName>
        <fullName evidence="5">Guanine insertion enzyme</fullName>
    </alternativeName>
    <alternativeName>
        <fullName evidence="5">tRNA-guanine transglycosylase</fullName>
    </alternativeName>
</protein>
<feature type="binding site" evidence="5">
    <location>
        <position position="221"/>
    </location>
    <ligand>
        <name>substrate</name>
    </ligand>
</feature>
<dbReference type="Pfam" id="PF01702">
    <property type="entry name" value="TGT"/>
    <property type="match status" value="1"/>
</dbReference>
<feature type="binding site" evidence="5">
    <location>
        <position position="311"/>
    </location>
    <ligand>
        <name>Zn(2+)</name>
        <dbReference type="ChEBI" id="CHEBI:29105"/>
    </ligand>
</feature>
<comment type="similarity">
    <text evidence="5">Belongs to the queuine tRNA-ribosyltransferase family.</text>
</comment>
<feature type="binding site" evidence="5">
    <location>
        <position position="314"/>
    </location>
    <ligand>
        <name>Zn(2+)</name>
        <dbReference type="ChEBI" id="CHEBI:29105"/>
    </ligand>
</feature>
<name>A0A660SBB8_UNCT6</name>
<comment type="caution">
    <text evidence="7">The sequence shown here is derived from an EMBL/GenBank/DDBJ whole genome shotgun (WGS) entry which is preliminary data.</text>
</comment>
<evidence type="ECO:0000256" key="4">
    <source>
        <dbReference type="ARBA" id="ARBA00050112"/>
    </source>
</evidence>
<keyword evidence="5" id="KW-0862">Zinc</keyword>
<dbReference type="EC" id="2.4.2.29" evidence="5"/>
<dbReference type="AlphaFoldDB" id="A0A660SBB8"/>
<feature type="region of interest" description="RNA binding" evidence="5">
    <location>
        <begin position="252"/>
        <end position="258"/>
    </location>
</feature>
<sequence>MSNFRVLKRDKKTGARLGELEVNGVKIKTPAFMPVGTQGTVKTQSAENLLQAGVDIIVSNTYHLFLRPGMDIISNAGGLHKFMNWNKLILTDSGGFQVFSLSDLRNIDEEGVVFRAHTDGSYHKFTPEKVMEIENTIGSDIAMMFDECIPYPSSYGYAENSTKRTLRWAKRAKKHFRSLENPYGREQLLFGIVQGGIYEDLRKLSAEETVKIGFDGYAIGGVAVGEPKSVIRDVVSYVPELLPEDNIRYLMGVGHLDDILFSVARGVDLFDCVLPTRLARNGTVITHKGKLTVKNGKYKFDLRPLDEQCDCFVCKNYTRSYIRHLFNASEILAANLATYHNIHFYMTVMNEVRRAIEENRYEEFAKEFLKNFEGDKIE</sequence>
<comment type="subunit">
    <text evidence="5">Homodimer. Within each dimer, one monomer is responsible for RNA recognition and catalysis, while the other monomer binds to the replacement base PreQ1.</text>
</comment>
<dbReference type="NCBIfam" id="TIGR00430">
    <property type="entry name" value="Q_tRNA_tgt"/>
    <property type="match status" value="1"/>
</dbReference>
<accession>A0A660SBB8</accession>
<feature type="active site" description="Nucleophile" evidence="5">
    <location>
        <position position="271"/>
    </location>
</feature>
<dbReference type="PANTHER" id="PTHR46499:SF1">
    <property type="entry name" value="QUEUINE TRNA-RIBOSYLTRANSFERASE"/>
    <property type="match status" value="1"/>
</dbReference>